<dbReference type="SMART" id="SM00387">
    <property type="entry name" value="HATPase_c"/>
    <property type="match status" value="1"/>
</dbReference>
<dbReference type="GO" id="GO:0005524">
    <property type="term" value="F:ATP binding"/>
    <property type="evidence" value="ECO:0007669"/>
    <property type="project" value="UniProtKB-KW"/>
</dbReference>
<keyword evidence="11" id="KW-0472">Membrane</keyword>
<feature type="domain" description="PAC" evidence="15">
    <location>
        <begin position="116"/>
        <end position="168"/>
    </location>
</feature>
<dbReference type="GO" id="GO:0009927">
    <property type="term" value="F:histidine phosphotransfer kinase activity"/>
    <property type="evidence" value="ECO:0007669"/>
    <property type="project" value="TreeGrafter"/>
</dbReference>
<dbReference type="InterPro" id="IPR000700">
    <property type="entry name" value="PAS-assoc_C"/>
</dbReference>
<dbReference type="CDD" id="cd16922">
    <property type="entry name" value="HATPase_EvgS-ArcB-TorS-like"/>
    <property type="match status" value="1"/>
</dbReference>
<keyword evidence="17" id="KW-1185">Reference proteome</keyword>
<dbReference type="InterPro" id="IPR035965">
    <property type="entry name" value="PAS-like_dom_sf"/>
</dbReference>
<evidence type="ECO:0000256" key="12">
    <source>
        <dbReference type="SAM" id="Coils"/>
    </source>
</evidence>
<dbReference type="SUPFAM" id="SSF55785">
    <property type="entry name" value="PYP-like sensor domain (PAS domain)"/>
    <property type="match status" value="2"/>
</dbReference>
<keyword evidence="8" id="KW-0418">Kinase</keyword>
<feature type="domain" description="Histidine kinase" evidence="13">
    <location>
        <begin position="428"/>
        <end position="647"/>
    </location>
</feature>
<dbReference type="FunFam" id="1.10.287.130:FF:000038">
    <property type="entry name" value="Sensory transduction histidine kinase"/>
    <property type="match status" value="1"/>
</dbReference>
<evidence type="ECO:0000259" key="15">
    <source>
        <dbReference type="PROSITE" id="PS50113"/>
    </source>
</evidence>
<keyword evidence="10" id="KW-0902">Two-component regulatory system</keyword>
<dbReference type="EMBL" id="AZAJ01000001">
    <property type="protein sequence ID" value="ETA66996.1"/>
    <property type="molecule type" value="Genomic_DNA"/>
</dbReference>
<feature type="domain" description="PAS" evidence="14">
    <location>
        <begin position="291"/>
        <end position="347"/>
    </location>
</feature>
<dbReference type="GO" id="GO:0005886">
    <property type="term" value="C:plasma membrane"/>
    <property type="evidence" value="ECO:0007669"/>
    <property type="project" value="UniProtKB-SubCell"/>
</dbReference>
<keyword evidence="4" id="KW-1003">Cell membrane</keyword>
<dbReference type="Gene3D" id="3.30.450.20">
    <property type="entry name" value="PAS domain"/>
    <property type="match status" value="3"/>
</dbReference>
<evidence type="ECO:0000256" key="4">
    <source>
        <dbReference type="ARBA" id="ARBA00022475"/>
    </source>
</evidence>
<dbReference type="AlphaFoldDB" id="W9DUA5"/>
<comment type="caution">
    <text evidence="16">The sequence shown here is derived from an EMBL/GenBank/DDBJ whole genome shotgun (WGS) entry which is preliminary data.</text>
</comment>
<evidence type="ECO:0000313" key="16">
    <source>
        <dbReference type="EMBL" id="ETA66996.1"/>
    </source>
</evidence>
<protein>
    <recommendedName>
        <fullName evidence="3">histidine kinase</fullName>
        <ecNumber evidence="3">2.7.13.3</ecNumber>
    </recommendedName>
</protein>
<evidence type="ECO:0000259" key="14">
    <source>
        <dbReference type="PROSITE" id="PS50112"/>
    </source>
</evidence>
<dbReference type="Pfam" id="PF00512">
    <property type="entry name" value="HisKA"/>
    <property type="match status" value="1"/>
</dbReference>
<name>W9DUA5_METTI</name>
<feature type="domain" description="PAS" evidence="14">
    <location>
        <begin position="43"/>
        <end position="113"/>
    </location>
</feature>
<dbReference type="Gene3D" id="3.30.565.10">
    <property type="entry name" value="Histidine kinase-like ATPase, C-terminal domain"/>
    <property type="match status" value="1"/>
</dbReference>
<evidence type="ECO:0000256" key="6">
    <source>
        <dbReference type="ARBA" id="ARBA00022679"/>
    </source>
</evidence>
<keyword evidence="12" id="KW-0175">Coiled coil</keyword>
<evidence type="ECO:0000256" key="10">
    <source>
        <dbReference type="ARBA" id="ARBA00023012"/>
    </source>
</evidence>
<evidence type="ECO:0000256" key="3">
    <source>
        <dbReference type="ARBA" id="ARBA00012438"/>
    </source>
</evidence>
<dbReference type="InterPro" id="IPR003661">
    <property type="entry name" value="HisK_dim/P_dom"/>
</dbReference>
<evidence type="ECO:0000256" key="1">
    <source>
        <dbReference type="ARBA" id="ARBA00000085"/>
    </source>
</evidence>
<dbReference type="OrthoDB" id="342253at2157"/>
<dbReference type="InterPro" id="IPR013656">
    <property type="entry name" value="PAS_4"/>
</dbReference>
<sequence length="650" mass="74042">MTEDNLSLMELENENLELKKRIKELELSFDSFKKDKEDELIRKNVLLEGLLNSVPEYVYLKDENGKYILCNSGAAKFFGKTIEEIIGKTDYDIASKKEADVFRENDEKVINSRKQNRNEEWIAFTDGTKKLFETYKAPLYTDKGDFIGIMGISRDITLQRKEDDELTRAHEQLLSVMEAFDDPAYVADPVSYELLFANRAIKNQMGKDIVGKKCYNILQNSDSPCSFCTNTLIFGENIGKTHIWETQNIKTKRWYRCIDKAIEWPDGRMVRFEVAVDIHKEKIAQEALQESEEKYRTYINTSPNPIFVLDFKGNFIDVNPAACEVTGYSGEELLNMNYYNMFSEEQRIQRENNFKNLQLKGKMSGEYPYVNKNGVEFYLSIEVVKIPDNRFLAMCTDVTERKKTEEEILQAKINAEASNRTKTEFLANMSHELRTPLNSVIGFADMMRSQVAGDINEKQAGYLSNISQSGKHLLNIINEILDISKIESGKMKLYKEDVLLVETYAEIIATLQHIASRKEIKLDVSPWPENEYAYADRAKLKQILYNLVGNAIKFTNEGGSVIIGTRNDGKFIHISVSDTGIGIAPDGLERLFKPFTQLESFESRTYEGTGLGLALSKELVELHGGKITAESEPGKGSTFIFTLPSAKTAD</sequence>
<feature type="coiled-coil region" evidence="12">
    <location>
        <begin position="1"/>
        <end position="35"/>
    </location>
</feature>
<evidence type="ECO:0000259" key="13">
    <source>
        <dbReference type="PROSITE" id="PS50109"/>
    </source>
</evidence>
<organism evidence="16 17">
    <name type="scientific">Methanolobus tindarius DSM 2278</name>
    <dbReference type="NCBI Taxonomy" id="1090322"/>
    <lineage>
        <taxon>Archaea</taxon>
        <taxon>Methanobacteriati</taxon>
        <taxon>Methanobacteriota</taxon>
        <taxon>Stenosarchaea group</taxon>
        <taxon>Methanomicrobia</taxon>
        <taxon>Methanosarcinales</taxon>
        <taxon>Methanosarcinaceae</taxon>
        <taxon>Methanolobus</taxon>
    </lineage>
</organism>
<dbReference type="InterPro" id="IPR003594">
    <property type="entry name" value="HATPase_dom"/>
</dbReference>
<dbReference type="InterPro" id="IPR000014">
    <property type="entry name" value="PAS"/>
</dbReference>
<evidence type="ECO:0000313" key="17">
    <source>
        <dbReference type="Proteomes" id="UP000019483"/>
    </source>
</evidence>
<dbReference type="SMART" id="SM00091">
    <property type="entry name" value="PAS"/>
    <property type="match status" value="3"/>
</dbReference>
<dbReference type="PROSITE" id="PS50109">
    <property type="entry name" value="HIS_KIN"/>
    <property type="match status" value="1"/>
</dbReference>
<dbReference type="Pfam" id="PF13426">
    <property type="entry name" value="PAS_9"/>
    <property type="match status" value="1"/>
</dbReference>
<evidence type="ECO:0000256" key="11">
    <source>
        <dbReference type="ARBA" id="ARBA00023136"/>
    </source>
</evidence>
<dbReference type="CDD" id="cd00130">
    <property type="entry name" value="PAS"/>
    <property type="match status" value="2"/>
</dbReference>
<proteinExistence type="predicted"/>
<keyword evidence="9" id="KW-0067">ATP-binding</keyword>
<dbReference type="Proteomes" id="UP000019483">
    <property type="component" value="Unassembled WGS sequence"/>
</dbReference>
<dbReference type="InterPro" id="IPR004358">
    <property type="entry name" value="Sig_transdc_His_kin-like_C"/>
</dbReference>
<dbReference type="PANTHER" id="PTHR43047:SF72">
    <property type="entry name" value="OSMOSENSING HISTIDINE PROTEIN KINASE SLN1"/>
    <property type="match status" value="1"/>
</dbReference>
<dbReference type="InterPro" id="IPR036890">
    <property type="entry name" value="HATPase_C_sf"/>
</dbReference>
<evidence type="ECO:0000256" key="2">
    <source>
        <dbReference type="ARBA" id="ARBA00004236"/>
    </source>
</evidence>
<evidence type="ECO:0000256" key="7">
    <source>
        <dbReference type="ARBA" id="ARBA00022741"/>
    </source>
</evidence>
<dbReference type="PRINTS" id="PR00344">
    <property type="entry name" value="BCTRLSENSOR"/>
</dbReference>
<dbReference type="EC" id="2.7.13.3" evidence="3"/>
<dbReference type="STRING" id="1090322.MettiDRAFT_0401"/>
<dbReference type="RefSeq" id="WP_023844132.1">
    <property type="nucleotide sequence ID" value="NZ_AZAJ01000001.1"/>
</dbReference>
<dbReference type="InterPro" id="IPR005467">
    <property type="entry name" value="His_kinase_dom"/>
</dbReference>
<dbReference type="SUPFAM" id="SSF47384">
    <property type="entry name" value="Homodimeric domain of signal transducing histidine kinase"/>
    <property type="match status" value="1"/>
</dbReference>
<accession>W9DUA5</accession>
<gene>
    <name evidence="16" type="ORF">MettiDRAFT_0401</name>
</gene>
<comment type="subcellular location">
    <subcellularLocation>
        <location evidence="2">Cell membrane</location>
    </subcellularLocation>
</comment>
<comment type="catalytic activity">
    <reaction evidence="1">
        <text>ATP + protein L-histidine = ADP + protein N-phospho-L-histidine.</text>
        <dbReference type="EC" id="2.7.13.3"/>
    </reaction>
</comment>
<dbReference type="InterPro" id="IPR036097">
    <property type="entry name" value="HisK_dim/P_sf"/>
</dbReference>
<evidence type="ECO:0000256" key="9">
    <source>
        <dbReference type="ARBA" id="ARBA00022840"/>
    </source>
</evidence>
<evidence type="ECO:0000256" key="8">
    <source>
        <dbReference type="ARBA" id="ARBA00022777"/>
    </source>
</evidence>
<reference evidence="16 17" key="1">
    <citation type="submission" date="2013-08" db="EMBL/GenBank/DDBJ databases">
        <authorList>
            <consortium name="DOE Joint Genome Institute"/>
            <person name="Eisen J."/>
            <person name="Huntemann M."/>
            <person name="Han J."/>
            <person name="Chen A."/>
            <person name="Kyrpides N."/>
            <person name="Mavromatis K."/>
            <person name="Markowitz V."/>
            <person name="Palaniappan K."/>
            <person name="Ivanova N."/>
            <person name="Schaumberg A."/>
            <person name="Pati A."/>
            <person name="Liolios K."/>
            <person name="Nordberg H.P."/>
            <person name="Cantor M.N."/>
            <person name="Hua S.X."/>
            <person name="Woyke T."/>
        </authorList>
    </citation>
    <scope>NUCLEOTIDE SEQUENCE [LARGE SCALE GENOMIC DNA]</scope>
    <source>
        <strain evidence="16 17">DSM 2278</strain>
    </source>
</reference>
<dbReference type="NCBIfam" id="TIGR00229">
    <property type="entry name" value="sensory_box"/>
    <property type="match status" value="2"/>
</dbReference>
<dbReference type="CDD" id="cd00082">
    <property type="entry name" value="HisKA"/>
    <property type="match status" value="1"/>
</dbReference>
<keyword evidence="7" id="KW-0547">Nucleotide-binding</keyword>
<dbReference type="Pfam" id="PF08448">
    <property type="entry name" value="PAS_4"/>
    <property type="match status" value="1"/>
</dbReference>
<dbReference type="SMART" id="SM00388">
    <property type="entry name" value="HisKA"/>
    <property type="match status" value="1"/>
</dbReference>
<evidence type="ECO:0000256" key="5">
    <source>
        <dbReference type="ARBA" id="ARBA00022553"/>
    </source>
</evidence>
<dbReference type="PROSITE" id="PS50113">
    <property type="entry name" value="PAC"/>
    <property type="match status" value="1"/>
</dbReference>
<dbReference type="GO" id="GO:0000155">
    <property type="term" value="F:phosphorelay sensor kinase activity"/>
    <property type="evidence" value="ECO:0007669"/>
    <property type="project" value="InterPro"/>
</dbReference>
<keyword evidence="5" id="KW-0597">Phosphoprotein</keyword>
<dbReference type="PANTHER" id="PTHR43047">
    <property type="entry name" value="TWO-COMPONENT HISTIDINE PROTEIN KINASE"/>
    <property type="match status" value="1"/>
</dbReference>
<dbReference type="SUPFAM" id="SSF55874">
    <property type="entry name" value="ATPase domain of HSP90 chaperone/DNA topoisomerase II/histidine kinase"/>
    <property type="match status" value="1"/>
</dbReference>
<dbReference type="Gene3D" id="1.10.287.130">
    <property type="match status" value="1"/>
</dbReference>
<keyword evidence="6" id="KW-0808">Transferase</keyword>
<dbReference type="Pfam" id="PF02518">
    <property type="entry name" value="HATPase_c"/>
    <property type="match status" value="1"/>
</dbReference>
<dbReference type="PROSITE" id="PS50112">
    <property type="entry name" value="PAS"/>
    <property type="match status" value="2"/>
</dbReference>
<dbReference type="FunFam" id="3.30.565.10:FF:000023">
    <property type="entry name" value="PAS domain-containing sensor histidine kinase"/>
    <property type="match status" value="1"/>
</dbReference>